<comment type="caution">
    <text evidence="2">The sequence shown here is derived from an EMBL/GenBank/DDBJ whole genome shotgun (WGS) entry which is preliminary data.</text>
</comment>
<accession>A0A9D4JSM0</accession>
<gene>
    <name evidence="2" type="ORF">DPMN_124929</name>
</gene>
<keyword evidence="3" id="KW-1185">Reference proteome</keyword>
<reference evidence="2" key="1">
    <citation type="journal article" date="2019" name="bioRxiv">
        <title>The Genome of the Zebra Mussel, Dreissena polymorpha: A Resource for Invasive Species Research.</title>
        <authorList>
            <person name="McCartney M.A."/>
            <person name="Auch B."/>
            <person name="Kono T."/>
            <person name="Mallez S."/>
            <person name="Zhang Y."/>
            <person name="Obille A."/>
            <person name="Becker A."/>
            <person name="Abrahante J.E."/>
            <person name="Garbe J."/>
            <person name="Badalamenti J.P."/>
            <person name="Herman A."/>
            <person name="Mangelson H."/>
            <person name="Liachko I."/>
            <person name="Sullivan S."/>
            <person name="Sone E.D."/>
            <person name="Koren S."/>
            <person name="Silverstein K.A.T."/>
            <person name="Beckman K.B."/>
            <person name="Gohl D.M."/>
        </authorList>
    </citation>
    <scope>NUCLEOTIDE SEQUENCE</scope>
    <source>
        <strain evidence="2">Duluth1</strain>
        <tissue evidence="2">Whole animal</tissue>
    </source>
</reference>
<keyword evidence="1" id="KW-0175">Coiled coil</keyword>
<dbReference type="Proteomes" id="UP000828390">
    <property type="component" value="Unassembled WGS sequence"/>
</dbReference>
<feature type="coiled-coil region" evidence="1">
    <location>
        <begin position="89"/>
        <end position="116"/>
    </location>
</feature>
<reference evidence="2" key="2">
    <citation type="submission" date="2020-11" db="EMBL/GenBank/DDBJ databases">
        <authorList>
            <person name="McCartney M.A."/>
            <person name="Auch B."/>
            <person name="Kono T."/>
            <person name="Mallez S."/>
            <person name="Becker A."/>
            <person name="Gohl D.M."/>
            <person name="Silverstein K.A.T."/>
            <person name="Koren S."/>
            <person name="Bechman K.B."/>
            <person name="Herman A."/>
            <person name="Abrahante J.E."/>
            <person name="Garbe J."/>
        </authorList>
    </citation>
    <scope>NUCLEOTIDE SEQUENCE</scope>
    <source>
        <strain evidence="2">Duluth1</strain>
        <tissue evidence="2">Whole animal</tissue>
    </source>
</reference>
<evidence type="ECO:0000313" key="3">
    <source>
        <dbReference type="Proteomes" id="UP000828390"/>
    </source>
</evidence>
<protein>
    <submittedName>
        <fullName evidence="2">Uncharacterized protein</fullName>
    </submittedName>
</protein>
<name>A0A9D4JSM0_DREPO</name>
<sequence>MVELFLPLEIYLRTLPKCANLKLNFGITEHDFLAYADRLVKRVKYTMSSDISGDNDKVPAIELEHTENELHEQHQDKLGDMTDRFDGIKMTLSEQIETLQSDSDRLREQWEEALETDSDIKVQSAQEIERPKTALNQKNEEDKMLLLELQKKSKREIERLQQKEYVMLKRIRIARESENLKQWNETSKKLLFTSKMELEIESKRVIERPRKEENEILSRIQRNRILLKKSRREIERLETDLKLKDEQTTMLSTGKLLKKSKREIELLETVFKEKEVENEMLFTDKKEQLMDIFPMGEELRKEIISQKLTIERLKGDIISWKTNYEKCIHEYEKEVQENKRLSMDNEELRLKLSDLSSPGRKFRTISSEIRPLEKTVPRLPLRPSSDAWGKNKIERPSGNVQIDKIKSRTKITRAKQSAPMLRRFEGRDATEMSKSGLLMEKDYSQIPLAVSKIPRSRSISDIPFFQK</sequence>
<evidence type="ECO:0000256" key="1">
    <source>
        <dbReference type="SAM" id="Coils"/>
    </source>
</evidence>
<proteinExistence type="predicted"/>
<feature type="coiled-coil region" evidence="1">
    <location>
        <begin position="220"/>
        <end position="277"/>
    </location>
</feature>
<evidence type="ECO:0000313" key="2">
    <source>
        <dbReference type="EMBL" id="KAH3823130.1"/>
    </source>
</evidence>
<dbReference type="AlphaFoldDB" id="A0A9D4JSM0"/>
<organism evidence="2 3">
    <name type="scientific">Dreissena polymorpha</name>
    <name type="common">Zebra mussel</name>
    <name type="synonym">Mytilus polymorpha</name>
    <dbReference type="NCBI Taxonomy" id="45954"/>
    <lineage>
        <taxon>Eukaryota</taxon>
        <taxon>Metazoa</taxon>
        <taxon>Spiralia</taxon>
        <taxon>Lophotrochozoa</taxon>
        <taxon>Mollusca</taxon>
        <taxon>Bivalvia</taxon>
        <taxon>Autobranchia</taxon>
        <taxon>Heteroconchia</taxon>
        <taxon>Euheterodonta</taxon>
        <taxon>Imparidentia</taxon>
        <taxon>Neoheterodontei</taxon>
        <taxon>Myida</taxon>
        <taxon>Dreissenoidea</taxon>
        <taxon>Dreissenidae</taxon>
        <taxon>Dreissena</taxon>
    </lineage>
</organism>
<dbReference type="EMBL" id="JAIWYP010000005">
    <property type="protein sequence ID" value="KAH3823130.1"/>
    <property type="molecule type" value="Genomic_DNA"/>
</dbReference>